<keyword evidence="5" id="KW-1185">Reference proteome</keyword>
<gene>
    <name evidence="4" type="ORF">GCM10010191_54810</name>
</gene>
<proteinExistence type="predicted"/>
<feature type="domain" description="Translation elongation factor EFG/EF2" evidence="3">
    <location>
        <begin position="2"/>
        <end position="109"/>
    </location>
</feature>
<accession>A0ABN3JL46</accession>
<dbReference type="EMBL" id="BAAARW010000020">
    <property type="protein sequence ID" value="GAA2433636.1"/>
    <property type="molecule type" value="Genomic_DNA"/>
</dbReference>
<evidence type="ECO:0000256" key="1">
    <source>
        <dbReference type="ARBA" id="ARBA00022741"/>
    </source>
</evidence>
<dbReference type="InterPro" id="IPR014721">
    <property type="entry name" value="Ribsml_uS5_D2-typ_fold_subgr"/>
</dbReference>
<organism evidence="4 5">
    <name type="scientific">Actinomadura vinacea</name>
    <dbReference type="NCBI Taxonomy" id="115336"/>
    <lineage>
        <taxon>Bacteria</taxon>
        <taxon>Bacillati</taxon>
        <taxon>Actinomycetota</taxon>
        <taxon>Actinomycetes</taxon>
        <taxon>Streptosporangiales</taxon>
        <taxon>Thermomonosporaceae</taxon>
        <taxon>Actinomadura</taxon>
    </lineage>
</organism>
<evidence type="ECO:0000313" key="4">
    <source>
        <dbReference type="EMBL" id="GAA2433636.1"/>
    </source>
</evidence>
<name>A0ABN3JL46_9ACTN</name>
<dbReference type="Pfam" id="PF03764">
    <property type="entry name" value="EFG_IV"/>
    <property type="match status" value="1"/>
</dbReference>
<dbReference type="SUPFAM" id="SSF54211">
    <property type="entry name" value="Ribosomal protein S5 domain 2-like"/>
    <property type="match status" value="1"/>
</dbReference>
<keyword evidence="2" id="KW-0342">GTP-binding</keyword>
<evidence type="ECO:0000259" key="3">
    <source>
        <dbReference type="SMART" id="SM00889"/>
    </source>
</evidence>
<reference evidence="4 5" key="1">
    <citation type="journal article" date="2019" name="Int. J. Syst. Evol. Microbiol.">
        <title>The Global Catalogue of Microorganisms (GCM) 10K type strain sequencing project: providing services to taxonomists for standard genome sequencing and annotation.</title>
        <authorList>
            <consortium name="The Broad Institute Genomics Platform"/>
            <consortium name="The Broad Institute Genome Sequencing Center for Infectious Disease"/>
            <person name="Wu L."/>
            <person name="Ma J."/>
        </authorList>
    </citation>
    <scope>NUCLEOTIDE SEQUENCE [LARGE SCALE GENOMIC DNA]</scope>
    <source>
        <strain evidence="4 5">JCM 3325</strain>
    </source>
</reference>
<comment type="caution">
    <text evidence="4">The sequence shown here is derived from an EMBL/GenBank/DDBJ whole genome shotgun (WGS) entry which is preliminary data.</text>
</comment>
<sequence length="112" mass="12119">MQTPLFPRPVRGVRAIYRKNIGACGPFADITVDFEPNPDGFEFVTLVGEDELEASYAEAAREGIRQELAGRTDVRVTLTAARVHEVDSNEIGFEQAGRLAVRQAVAALGSDG</sequence>
<evidence type="ECO:0000256" key="2">
    <source>
        <dbReference type="ARBA" id="ARBA00023134"/>
    </source>
</evidence>
<dbReference type="InterPro" id="IPR020568">
    <property type="entry name" value="Ribosomal_Su5_D2-typ_SF"/>
</dbReference>
<dbReference type="SMART" id="SM00889">
    <property type="entry name" value="EFG_IV"/>
    <property type="match status" value="1"/>
</dbReference>
<protein>
    <recommendedName>
        <fullName evidence="3">Translation elongation factor EFG/EF2 domain-containing protein</fullName>
    </recommendedName>
</protein>
<dbReference type="Proteomes" id="UP001501231">
    <property type="component" value="Unassembled WGS sequence"/>
</dbReference>
<keyword evidence="1" id="KW-0547">Nucleotide-binding</keyword>
<evidence type="ECO:0000313" key="5">
    <source>
        <dbReference type="Proteomes" id="UP001501231"/>
    </source>
</evidence>
<dbReference type="InterPro" id="IPR005517">
    <property type="entry name" value="Transl_elong_EFG/EF2_IV"/>
</dbReference>
<dbReference type="Gene3D" id="3.30.230.10">
    <property type="match status" value="1"/>
</dbReference>
<dbReference type="RefSeq" id="WP_344592681.1">
    <property type="nucleotide sequence ID" value="NZ_BAAARW010000020.1"/>
</dbReference>